<evidence type="ECO:0000313" key="2">
    <source>
        <dbReference type="Proteomes" id="UP001420932"/>
    </source>
</evidence>
<protein>
    <submittedName>
        <fullName evidence="1">Uncharacterized protein</fullName>
    </submittedName>
</protein>
<gene>
    <name evidence="1" type="ORF">Syun_024944</name>
</gene>
<proteinExistence type="predicted"/>
<dbReference type="AlphaFoldDB" id="A0AAP0EZJ4"/>
<accession>A0AAP0EZJ4</accession>
<dbReference type="EMBL" id="JBBNAF010000011">
    <property type="protein sequence ID" value="KAK9097899.1"/>
    <property type="molecule type" value="Genomic_DNA"/>
</dbReference>
<evidence type="ECO:0000313" key="1">
    <source>
        <dbReference type="EMBL" id="KAK9097899.1"/>
    </source>
</evidence>
<name>A0AAP0EZJ4_9MAGN</name>
<sequence length="53" mass="6234">MNSGLWILPTKTQRFWKTLFMVVLHQKEIKIRPFWSSFGVLSVEHGSMNPVCK</sequence>
<comment type="caution">
    <text evidence="1">The sequence shown here is derived from an EMBL/GenBank/DDBJ whole genome shotgun (WGS) entry which is preliminary data.</text>
</comment>
<organism evidence="1 2">
    <name type="scientific">Stephania yunnanensis</name>
    <dbReference type="NCBI Taxonomy" id="152371"/>
    <lineage>
        <taxon>Eukaryota</taxon>
        <taxon>Viridiplantae</taxon>
        <taxon>Streptophyta</taxon>
        <taxon>Embryophyta</taxon>
        <taxon>Tracheophyta</taxon>
        <taxon>Spermatophyta</taxon>
        <taxon>Magnoliopsida</taxon>
        <taxon>Ranunculales</taxon>
        <taxon>Menispermaceae</taxon>
        <taxon>Menispermoideae</taxon>
        <taxon>Cissampelideae</taxon>
        <taxon>Stephania</taxon>
    </lineage>
</organism>
<keyword evidence="2" id="KW-1185">Reference proteome</keyword>
<reference evidence="1 2" key="1">
    <citation type="submission" date="2024-01" db="EMBL/GenBank/DDBJ databases">
        <title>Genome assemblies of Stephania.</title>
        <authorList>
            <person name="Yang L."/>
        </authorList>
    </citation>
    <scope>NUCLEOTIDE SEQUENCE [LARGE SCALE GENOMIC DNA]</scope>
    <source>
        <strain evidence="1">YNDBR</strain>
        <tissue evidence="1">Leaf</tissue>
    </source>
</reference>
<dbReference type="Proteomes" id="UP001420932">
    <property type="component" value="Unassembled WGS sequence"/>
</dbReference>